<keyword evidence="9" id="KW-1133">Transmembrane helix</keyword>
<dbReference type="GO" id="GO:0016301">
    <property type="term" value="F:kinase activity"/>
    <property type="evidence" value="ECO:0007669"/>
    <property type="project" value="UniProtKB-KW"/>
</dbReference>
<dbReference type="Pfam" id="PF00512">
    <property type="entry name" value="HisKA"/>
    <property type="match status" value="1"/>
</dbReference>
<reference evidence="11 12" key="1">
    <citation type="submission" date="2021-08" db="EMBL/GenBank/DDBJ databases">
        <title>Genome sequences of Xanthomonas cucurbitae isolates from 5 Midwestern US states.</title>
        <authorList>
            <person name="Hind S.R."/>
        </authorList>
    </citation>
    <scope>NUCLEOTIDE SEQUENCE [LARGE SCALE GENOMIC DNA]</scope>
    <source>
        <strain evidence="11 12">OH_261</strain>
    </source>
</reference>
<evidence type="ECO:0000256" key="4">
    <source>
        <dbReference type="ARBA" id="ARBA00022679"/>
    </source>
</evidence>
<dbReference type="SUPFAM" id="SSF55874">
    <property type="entry name" value="ATPase domain of HSP90 chaperone/DNA topoisomerase II/histidine kinase"/>
    <property type="match status" value="1"/>
</dbReference>
<keyword evidence="9" id="KW-0472">Membrane</keyword>
<dbReference type="CDD" id="cd00082">
    <property type="entry name" value="HisKA"/>
    <property type="match status" value="1"/>
</dbReference>
<evidence type="ECO:0000256" key="5">
    <source>
        <dbReference type="ARBA" id="ARBA00022741"/>
    </source>
</evidence>
<evidence type="ECO:0000256" key="1">
    <source>
        <dbReference type="ARBA" id="ARBA00000085"/>
    </source>
</evidence>
<dbReference type="EC" id="2.7.13.3" evidence="2"/>
<proteinExistence type="predicted"/>
<dbReference type="SUPFAM" id="SSF47384">
    <property type="entry name" value="Homodimeric domain of signal transducing histidine kinase"/>
    <property type="match status" value="1"/>
</dbReference>
<dbReference type="EMBL" id="CP082214">
    <property type="protein sequence ID" value="WDM72620.1"/>
    <property type="molecule type" value="Genomic_DNA"/>
</dbReference>
<dbReference type="InterPro" id="IPR003661">
    <property type="entry name" value="HisK_dim/P_dom"/>
</dbReference>
<evidence type="ECO:0000256" key="3">
    <source>
        <dbReference type="ARBA" id="ARBA00022553"/>
    </source>
</evidence>
<feature type="transmembrane region" description="Helical" evidence="9">
    <location>
        <begin position="16"/>
        <end position="32"/>
    </location>
</feature>
<dbReference type="SMART" id="SM00387">
    <property type="entry name" value="HATPase_c"/>
    <property type="match status" value="1"/>
</dbReference>
<keyword evidence="3" id="KW-0597">Phosphoprotein</keyword>
<dbReference type="PRINTS" id="PR00344">
    <property type="entry name" value="BCTRLSENSOR"/>
</dbReference>
<evidence type="ECO:0000256" key="2">
    <source>
        <dbReference type="ARBA" id="ARBA00012438"/>
    </source>
</evidence>
<keyword evidence="9" id="KW-0812">Transmembrane</keyword>
<dbReference type="PANTHER" id="PTHR43065">
    <property type="entry name" value="SENSOR HISTIDINE KINASE"/>
    <property type="match status" value="1"/>
</dbReference>
<dbReference type="SMART" id="SM00388">
    <property type="entry name" value="HisKA"/>
    <property type="match status" value="1"/>
</dbReference>
<evidence type="ECO:0000259" key="10">
    <source>
        <dbReference type="PROSITE" id="PS50109"/>
    </source>
</evidence>
<dbReference type="InterPro" id="IPR036097">
    <property type="entry name" value="HisK_dim/P_sf"/>
</dbReference>
<evidence type="ECO:0000256" key="8">
    <source>
        <dbReference type="ARBA" id="ARBA00023012"/>
    </source>
</evidence>
<evidence type="ECO:0000313" key="11">
    <source>
        <dbReference type="EMBL" id="WDM72620.1"/>
    </source>
</evidence>
<keyword evidence="7" id="KW-0067">ATP-binding</keyword>
<protein>
    <recommendedName>
        <fullName evidence="2">histidine kinase</fullName>
        <ecNumber evidence="2">2.7.13.3</ecNumber>
    </recommendedName>
</protein>
<gene>
    <name evidence="11" type="ORF">K6978_05540</name>
</gene>
<evidence type="ECO:0000256" key="7">
    <source>
        <dbReference type="ARBA" id="ARBA00022840"/>
    </source>
</evidence>
<feature type="domain" description="Histidine kinase" evidence="10">
    <location>
        <begin position="138"/>
        <end position="353"/>
    </location>
</feature>
<dbReference type="InterPro" id="IPR003594">
    <property type="entry name" value="HATPase_dom"/>
</dbReference>
<keyword evidence="6 11" id="KW-0418">Kinase</keyword>
<feature type="transmembrane region" description="Helical" evidence="9">
    <location>
        <begin position="87"/>
        <end position="107"/>
    </location>
</feature>
<dbReference type="Pfam" id="PF02518">
    <property type="entry name" value="HATPase_c"/>
    <property type="match status" value="1"/>
</dbReference>
<dbReference type="Proteomes" id="UP001214201">
    <property type="component" value="Chromosome"/>
</dbReference>
<dbReference type="InterPro" id="IPR036890">
    <property type="entry name" value="HATPase_C_sf"/>
</dbReference>
<dbReference type="InterPro" id="IPR005467">
    <property type="entry name" value="His_kinase_dom"/>
</dbReference>
<sequence length="358" mass="38520">MHADHTQPPSPRDHRILKIALIAVVMAAIFVADTTTRYEVAVAVFYTVVIFVSARTLRRRGLIALAAACIVMTTTSFALTPHGNLEAGLINMSISIAAIVMISILILKADAARTAAHEAQAHLMRIARAKSLEGLTTSIAHEVNQPLAAIVTSGNACQRWLAQEPPNLDKARQALDRILGDAGRASSIIARVRSLTRGEPPRRSTFDFNEAIVEIIALSQAEMVRTGIHLTTELSPDLPPALADRIQIQQVIGNLLLNAIEALASVPEPTRSMRITSETKEGAIVFSVFDSGTGIPTGVHEHLFEAFWTTKQEGIGIGLSISRAIVESNDGQIWAEPNVGSGAVFRFSVPGTSQEKHL</sequence>
<dbReference type="InterPro" id="IPR004358">
    <property type="entry name" value="Sig_transdc_His_kin-like_C"/>
</dbReference>
<keyword evidence="8" id="KW-0902">Two-component regulatory system</keyword>
<evidence type="ECO:0000256" key="9">
    <source>
        <dbReference type="SAM" id="Phobius"/>
    </source>
</evidence>
<dbReference type="Gene3D" id="3.30.565.10">
    <property type="entry name" value="Histidine kinase-like ATPase, C-terminal domain"/>
    <property type="match status" value="1"/>
</dbReference>
<keyword evidence="12" id="KW-1185">Reference proteome</keyword>
<keyword evidence="4" id="KW-0808">Transferase</keyword>
<accession>A0ABY7YFD9</accession>
<evidence type="ECO:0000256" key="6">
    <source>
        <dbReference type="ARBA" id="ARBA00022777"/>
    </source>
</evidence>
<dbReference type="Gene3D" id="1.10.287.130">
    <property type="match status" value="1"/>
</dbReference>
<evidence type="ECO:0000313" key="12">
    <source>
        <dbReference type="Proteomes" id="UP001214201"/>
    </source>
</evidence>
<organism evidence="11 12">
    <name type="scientific">Xanthomonas cucurbitae</name>
    <dbReference type="NCBI Taxonomy" id="56453"/>
    <lineage>
        <taxon>Bacteria</taxon>
        <taxon>Pseudomonadati</taxon>
        <taxon>Pseudomonadota</taxon>
        <taxon>Gammaproteobacteria</taxon>
        <taxon>Lysobacterales</taxon>
        <taxon>Lysobacteraceae</taxon>
        <taxon>Xanthomonas</taxon>
    </lineage>
</organism>
<dbReference type="PROSITE" id="PS50109">
    <property type="entry name" value="HIS_KIN"/>
    <property type="match status" value="1"/>
</dbReference>
<feature type="transmembrane region" description="Helical" evidence="9">
    <location>
        <begin position="61"/>
        <end position="81"/>
    </location>
</feature>
<dbReference type="PANTHER" id="PTHR43065:SF10">
    <property type="entry name" value="PEROXIDE STRESS-ACTIVATED HISTIDINE KINASE MAK3"/>
    <property type="match status" value="1"/>
</dbReference>
<name>A0ABY7YFD9_9XANT</name>
<comment type="catalytic activity">
    <reaction evidence="1">
        <text>ATP + protein L-histidine = ADP + protein N-phospho-L-histidine.</text>
        <dbReference type="EC" id="2.7.13.3"/>
    </reaction>
</comment>
<keyword evidence="5" id="KW-0547">Nucleotide-binding</keyword>